<name>A0A6J5D2W3_9BURK</name>
<accession>A0A6J5D2W3</accession>
<dbReference type="EMBL" id="CADIKG010000001">
    <property type="protein sequence ID" value="CAB3747731.1"/>
    <property type="molecule type" value="Genomic_DNA"/>
</dbReference>
<evidence type="ECO:0000256" key="1">
    <source>
        <dbReference type="SAM" id="MobiDB-lite"/>
    </source>
</evidence>
<evidence type="ECO:0000313" key="2">
    <source>
        <dbReference type="EMBL" id="CAB3747731.1"/>
    </source>
</evidence>
<dbReference type="Proteomes" id="UP000494135">
    <property type="component" value="Unassembled WGS sequence"/>
</dbReference>
<protein>
    <submittedName>
        <fullName evidence="2">Uncharacterized protein</fullName>
    </submittedName>
</protein>
<evidence type="ECO:0000313" key="3">
    <source>
        <dbReference type="Proteomes" id="UP000494135"/>
    </source>
</evidence>
<organism evidence="2 3">
    <name type="scientific">Burkholderia puraquae</name>
    <dbReference type="NCBI Taxonomy" id="1904757"/>
    <lineage>
        <taxon>Bacteria</taxon>
        <taxon>Pseudomonadati</taxon>
        <taxon>Pseudomonadota</taxon>
        <taxon>Betaproteobacteria</taxon>
        <taxon>Burkholderiales</taxon>
        <taxon>Burkholderiaceae</taxon>
        <taxon>Burkholderia</taxon>
        <taxon>Burkholderia cepacia complex</taxon>
    </lineage>
</organism>
<feature type="compositionally biased region" description="Basic and acidic residues" evidence="1">
    <location>
        <begin position="16"/>
        <end position="26"/>
    </location>
</feature>
<reference evidence="2 3" key="1">
    <citation type="submission" date="2020-04" db="EMBL/GenBank/DDBJ databases">
        <authorList>
            <person name="De Canck E."/>
        </authorList>
    </citation>
    <scope>NUCLEOTIDE SEQUENCE [LARGE SCALE GENOMIC DNA]</scope>
    <source>
        <strain evidence="2 3">LMG 29660</strain>
    </source>
</reference>
<dbReference type="AlphaFoldDB" id="A0A6J5D2W3"/>
<proteinExistence type="predicted"/>
<sequence>MCVAGGVRRTIGGNARKAEIRGEVGRRGAARGGRREP</sequence>
<gene>
    <name evidence="2" type="ORF">LMG29660_00692</name>
</gene>
<feature type="region of interest" description="Disordered" evidence="1">
    <location>
        <begin position="15"/>
        <end position="37"/>
    </location>
</feature>